<protein>
    <submittedName>
        <fullName evidence="1">Uncharacterized protein</fullName>
    </submittedName>
</protein>
<name>A0A7J8GA49_ROUAE</name>
<evidence type="ECO:0000313" key="1">
    <source>
        <dbReference type="EMBL" id="KAF6456837.1"/>
    </source>
</evidence>
<dbReference type="EMBL" id="JACASE010000006">
    <property type="protein sequence ID" value="KAF6456837.1"/>
    <property type="molecule type" value="Genomic_DNA"/>
</dbReference>
<dbReference type="Proteomes" id="UP000593571">
    <property type="component" value="Unassembled WGS sequence"/>
</dbReference>
<keyword evidence="2" id="KW-1185">Reference proteome</keyword>
<reference evidence="1 2" key="1">
    <citation type="journal article" date="2020" name="Nature">
        <title>Six reference-quality genomes reveal evolution of bat adaptations.</title>
        <authorList>
            <person name="Jebb D."/>
            <person name="Huang Z."/>
            <person name="Pippel M."/>
            <person name="Hughes G.M."/>
            <person name="Lavrichenko K."/>
            <person name="Devanna P."/>
            <person name="Winkler S."/>
            <person name="Jermiin L.S."/>
            <person name="Skirmuntt E.C."/>
            <person name="Katzourakis A."/>
            <person name="Burkitt-Gray L."/>
            <person name="Ray D.A."/>
            <person name="Sullivan K.A.M."/>
            <person name="Roscito J.G."/>
            <person name="Kirilenko B.M."/>
            <person name="Davalos L.M."/>
            <person name="Corthals A.P."/>
            <person name="Power M.L."/>
            <person name="Jones G."/>
            <person name="Ransome R.D."/>
            <person name="Dechmann D.K.N."/>
            <person name="Locatelli A.G."/>
            <person name="Puechmaille S.J."/>
            <person name="Fedrigo O."/>
            <person name="Jarvis E.D."/>
            <person name="Hiller M."/>
            <person name="Vernes S.C."/>
            <person name="Myers E.W."/>
            <person name="Teeling E.C."/>
        </authorList>
    </citation>
    <scope>NUCLEOTIDE SEQUENCE [LARGE SCALE GENOMIC DNA]</scope>
    <source>
        <strain evidence="1">MRouAeg1</strain>
        <tissue evidence="1">Muscle</tissue>
    </source>
</reference>
<organism evidence="1 2">
    <name type="scientific">Rousettus aegyptiacus</name>
    <name type="common">Egyptian fruit bat</name>
    <name type="synonym">Pteropus aegyptiacus</name>
    <dbReference type="NCBI Taxonomy" id="9407"/>
    <lineage>
        <taxon>Eukaryota</taxon>
        <taxon>Metazoa</taxon>
        <taxon>Chordata</taxon>
        <taxon>Craniata</taxon>
        <taxon>Vertebrata</taxon>
        <taxon>Euteleostomi</taxon>
        <taxon>Mammalia</taxon>
        <taxon>Eutheria</taxon>
        <taxon>Laurasiatheria</taxon>
        <taxon>Chiroptera</taxon>
        <taxon>Yinpterochiroptera</taxon>
        <taxon>Pteropodoidea</taxon>
        <taxon>Pteropodidae</taxon>
        <taxon>Rousettinae</taxon>
        <taxon>Rousettus</taxon>
    </lineage>
</organism>
<dbReference type="AlphaFoldDB" id="A0A7J8GA49"/>
<accession>A0A7J8GA49</accession>
<comment type="caution">
    <text evidence="1">The sequence shown here is derived from an EMBL/GenBank/DDBJ whole genome shotgun (WGS) entry which is preliminary data.</text>
</comment>
<sequence length="122" mass="13860">MLTSFLITEQTTIGKKNEELKFPHTKNNTGGKCKSPILENNLPKNNLIIHIPIFNFCSYMFYLVEGKFIGFIIGSTLIHLENVIMHPGAKLDGFHWSLDVAKATRLFGFLSAKKPVQVQIRR</sequence>
<proteinExistence type="predicted"/>
<gene>
    <name evidence="1" type="ORF">HJG63_011485</name>
</gene>
<evidence type="ECO:0000313" key="2">
    <source>
        <dbReference type="Proteomes" id="UP000593571"/>
    </source>
</evidence>